<dbReference type="Proteomes" id="UP000324800">
    <property type="component" value="Unassembled WGS sequence"/>
</dbReference>
<dbReference type="InterPro" id="IPR013320">
    <property type="entry name" value="ConA-like_dom_sf"/>
</dbReference>
<dbReference type="InterPro" id="IPR003877">
    <property type="entry name" value="SPRY_dom"/>
</dbReference>
<accession>A0A5J4VMW4</accession>
<dbReference type="CDD" id="cd11709">
    <property type="entry name" value="SPRY"/>
    <property type="match status" value="1"/>
</dbReference>
<comment type="caution">
    <text evidence="3">The sequence shown here is derived from an EMBL/GenBank/DDBJ whole genome shotgun (WGS) entry which is preliminary data.</text>
</comment>
<dbReference type="AlphaFoldDB" id="A0A5J4VMW4"/>
<organism evidence="3 4">
    <name type="scientific">Streblomastix strix</name>
    <dbReference type="NCBI Taxonomy" id="222440"/>
    <lineage>
        <taxon>Eukaryota</taxon>
        <taxon>Metamonada</taxon>
        <taxon>Preaxostyla</taxon>
        <taxon>Oxymonadida</taxon>
        <taxon>Streblomastigidae</taxon>
        <taxon>Streblomastix</taxon>
    </lineage>
</organism>
<dbReference type="SUPFAM" id="SSF49899">
    <property type="entry name" value="Concanavalin A-like lectins/glucanases"/>
    <property type="match status" value="1"/>
</dbReference>
<feature type="domain" description="SPRY" evidence="2">
    <location>
        <begin position="376"/>
        <end position="494"/>
    </location>
</feature>
<evidence type="ECO:0000259" key="2">
    <source>
        <dbReference type="Pfam" id="PF00622"/>
    </source>
</evidence>
<dbReference type="OrthoDB" id="195736at2759"/>
<dbReference type="InterPro" id="IPR043136">
    <property type="entry name" value="B30.2/SPRY_sf"/>
</dbReference>
<feature type="region of interest" description="Disordered" evidence="1">
    <location>
        <begin position="238"/>
        <end position="262"/>
    </location>
</feature>
<dbReference type="InterPro" id="IPR011989">
    <property type="entry name" value="ARM-like"/>
</dbReference>
<name>A0A5J4VMW4_9EUKA</name>
<reference evidence="3 4" key="1">
    <citation type="submission" date="2019-03" db="EMBL/GenBank/DDBJ databases">
        <title>Single cell metagenomics reveals metabolic interactions within the superorganism composed of flagellate Streblomastix strix and complex community of Bacteroidetes bacteria on its surface.</title>
        <authorList>
            <person name="Treitli S.C."/>
            <person name="Kolisko M."/>
            <person name="Husnik F."/>
            <person name="Keeling P."/>
            <person name="Hampl V."/>
        </authorList>
    </citation>
    <scope>NUCLEOTIDE SEQUENCE [LARGE SCALE GENOMIC DNA]</scope>
    <source>
        <strain evidence="3">ST1C</strain>
    </source>
</reference>
<dbReference type="Pfam" id="PF00622">
    <property type="entry name" value="SPRY"/>
    <property type="match status" value="1"/>
</dbReference>
<dbReference type="Gene3D" id="2.60.120.920">
    <property type="match status" value="1"/>
</dbReference>
<evidence type="ECO:0000313" key="4">
    <source>
        <dbReference type="Proteomes" id="UP000324800"/>
    </source>
</evidence>
<evidence type="ECO:0000313" key="3">
    <source>
        <dbReference type="EMBL" id="KAA6383659.1"/>
    </source>
</evidence>
<dbReference type="EMBL" id="SNRW01006136">
    <property type="protein sequence ID" value="KAA6383659.1"/>
    <property type="molecule type" value="Genomic_DNA"/>
</dbReference>
<dbReference type="Gene3D" id="1.25.10.10">
    <property type="entry name" value="Leucine-rich Repeat Variant"/>
    <property type="match status" value="1"/>
</dbReference>
<dbReference type="SUPFAM" id="SSF48371">
    <property type="entry name" value="ARM repeat"/>
    <property type="match status" value="1"/>
</dbReference>
<sequence length="516" mass="58278">MDISTYRPDQTTQSVSITGSDAITIIPCLIQDLESDATNLHIPALRELLNIIVDNRENKDLTSKYKINPLMNKFTGSVEKNEEYVLSTTILHVIGVRNGTDDKIILAGAATDSIIQTIFSPDEKTSKLGSKALCDLIEENEIIQHSLMTTGFISKVQYAIINNQQSSSSSSSSSQTESVTPYHVKCGLLDVLLKLITTCDDLQPTSILIPVLNELKNNKDKNLKKKSENILGLLNSKGINSASSESSREKDEQIQQLEESNGHKEELLRLKEEEIRRKDQELRIKDEELQREKRRADEAEQKIRRLEQEKEKEKQEKEKKEAELKKLNEKPIIAIHNPDPTDIEFADVDGTLKRISKKQQKSNTVSLTQVLEDGIWSFEAEFNNTQDGYCAIGIIKDSYNIQPGEHPHSNQHNFNLVTYGGKRWHSGNVFHKQNSLQGNLPYSDNQTLKLECDSEKGTLIFFVDGKQQPVYISGIKEKVRFIVYMYYAGSSCQIRSLKKLAAPTSGHVASEQAVQW</sequence>
<protein>
    <recommendedName>
        <fullName evidence="2">SPRY domain-containing protein</fullName>
    </recommendedName>
</protein>
<gene>
    <name evidence="3" type="ORF">EZS28_020815</name>
</gene>
<evidence type="ECO:0000256" key="1">
    <source>
        <dbReference type="SAM" id="MobiDB-lite"/>
    </source>
</evidence>
<proteinExistence type="predicted"/>
<dbReference type="InterPro" id="IPR016024">
    <property type="entry name" value="ARM-type_fold"/>
</dbReference>